<dbReference type="Pfam" id="PF12146">
    <property type="entry name" value="Hydrolase_4"/>
    <property type="match status" value="1"/>
</dbReference>
<feature type="domain" description="Serine aminopeptidase S33" evidence="1">
    <location>
        <begin position="42"/>
        <end position="129"/>
    </location>
</feature>
<dbReference type="EMBL" id="AKGD01000001">
    <property type="protein sequence ID" value="EIT72061.1"/>
    <property type="molecule type" value="Genomic_DNA"/>
</dbReference>
<dbReference type="OrthoDB" id="9785076at2"/>
<protein>
    <recommendedName>
        <fullName evidence="1">Serine aminopeptidase S33 domain-containing protein</fullName>
    </recommendedName>
</protein>
<dbReference type="InterPro" id="IPR017208">
    <property type="entry name" value="UCP037442_abhydr"/>
</dbReference>
<gene>
    <name evidence="2" type="ORF">WQQ_21980</name>
</gene>
<sequence length="305" mass="33451">MSATSAHQSNQAPIRFKAGDGYRLAGTLYPAQGRRPGQAVTAAVVIHPATAVPQRLYQPFAEFLASCGYAVLTYDYRGIGSSAPASLRGFSASMRDWMELDVAAATQVLREHFPGASLLAVGHSVGGHALGISEATHQLRAALIVAAHAGYTGFIEQSVERWRVGAMMRHVGPWCCRLLGYMPGSKLGLGEDLPAGVMRQWARWTRLPNYFFDDPQLGAVQRFAQKRLPLLVLGFDDDPWATRRAISAMMRHYSHCPIEHRQIAPATVGLDAIGHMGFFRRASARKLWPMAEAWLRAQVSERNAA</sequence>
<comment type="caution">
    <text evidence="2">The sequence shown here is derived from an EMBL/GenBank/DDBJ whole genome shotgun (WGS) entry which is preliminary data.</text>
</comment>
<accession>I8I608</accession>
<dbReference type="RefSeq" id="WP_007185141.1">
    <property type="nucleotide sequence ID" value="NZ_AKGD01000001.1"/>
</dbReference>
<evidence type="ECO:0000313" key="2">
    <source>
        <dbReference type="EMBL" id="EIT72061.1"/>
    </source>
</evidence>
<dbReference type="InterPro" id="IPR029058">
    <property type="entry name" value="AB_hydrolase_fold"/>
</dbReference>
<dbReference type="PIRSF" id="PIRSF037442">
    <property type="entry name" value="UCP037442_abhydr"/>
    <property type="match status" value="1"/>
</dbReference>
<dbReference type="Proteomes" id="UP000003704">
    <property type="component" value="Unassembled WGS sequence"/>
</dbReference>
<evidence type="ECO:0000313" key="3">
    <source>
        <dbReference type="Proteomes" id="UP000003704"/>
    </source>
</evidence>
<keyword evidence="3" id="KW-1185">Reference proteome</keyword>
<dbReference type="SUPFAM" id="SSF53474">
    <property type="entry name" value="alpha/beta-Hydrolases"/>
    <property type="match status" value="1"/>
</dbReference>
<proteinExistence type="predicted"/>
<dbReference type="AlphaFoldDB" id="I8I608"/>
<reference evidence="2 3" key="1">
    <citation type="journal article" date="2012" name="J. Bacteriol.">
        <title>Genome Sequence of n-Alkane-Degrading Hydrocarboniphaga effusa Strain AP103T (ATCC BAA-332T).</title>
        <authorList>
            <person name="Chang H.K."/>
            <person name="Zylstra G.J."/>
            <person name="Chae J.C."/>
        </authorList>
    </citation>
    <scope>NUCLEOTIDE SEQUENCE [LARGE SCALE GENOMIC DNA]</scope>
    <source>
        <strain evidence="2 3">AP103</strain>
    </source>
</reference>
<dbReference type="STRING" id="1172194.WQQ_21980"/>
<dbReference type="PATRIC" id="fig|1172194.4.peg.2123"/>
<organism evidence="2 3">
    <name type="scientific">Hydrocarboniphaga effusa AP103</name>
    <dbReference type="NCBI Taxonomy" id="1172194"/>
    <lineage>
        <taxon>Bacteria</taxon>
        <taxon>Pseudomonadati</taxon>
        <taxon>Pseudomonadota</taxon>
        <taxon>Gammaproteobacteria</taxon>
        <taxon>Nevskiales</taxon>
        <taxon>Nevskiaceae</taxon>
        <taxon>Hydrocarboniphaga</taxon>
    </lineage>
</organism>
<dbReference type="InterPro" id="IPR022742">
    <property type="entry name" value="Hydrolase_4"/>
</dbReference>
<evidence type="ECO:0000259" key="1">
    <source>
        <dbReference type="Pfam" id="PF12146"/>
    </source>
</evidence>
<name>I8I608_9GAMM</name>
<dbReference type="Gene3D" id="3.40.50.1820">
    <property type="entry name" value="alpha/beta hydrolase"/>
    <property type="match status" value="1"/>
</dbReference>